<reference evidence="1" key="1">
    <citation type="submission" date="2014-12" db="EMBL/GenBank/DDBJ databases">
        <title>Insight into the proteome of Arion vulgaris.</title>
        <authorList>
            <person name="Aradska J."/>
            <person name="Bulat T."/>
            <person name="Smidak R."/>
            <person name="Sarate P."/>
            <person name="Gangsoo J."/>
            <person name="Sialana F."/>
            <person name="Bilban M."/>
            <person name="Lubec G."/>
        </authorList>
    </citation>
    <scope>NUCLEOTIDE SEQUENCE</scope>
    <source>
        <tissue evidence="1">Skin</tissue>
    </source>
</reference>
<organism evidence="1">
    <name type="scientific">Arion vulgaris</name>
    <dbReference type="NCBI Taxonomy" id="1028688"/>
    <lineage>
        <taxon>Eukaryota</taxon>
        <taxon>Metazoa</taxon>
        <taxon>Spiralia</taxon>
        <taxon>Lophotrochozoa</taxon>
        <taxon>Mollusca</taxon>
        <taxon>Gastropoda</taxon>
        <taxon>Heterobranchia</taxon>
        <taxon>Euthyneura</taxon>
        <taxon>Panpulmonata</taxon>
        <taxon>Eupulmonata</taxon>
        <taxon>Stylommatophora</taxon>
        <taxon>Helicina</taxon>
        <taxon>Arionoidea</taxon>
        <taxon>Arionidae</taxon>
        <taxon>Arion</taxon>
    </lineage>
</organism>
<dbReference type="EMBL" id="HACG01019919">
    <property type="protein sequence ID" value="CEK66784.1"/>
    <property type="molecule type" value="Transcribed_RNA"/>
</dbReference>
<dbReference type="AlphaFoldDB" id="A0A0B6ZDU5"/>
<protein>
    <submittedName>
        <fullName evidence="1">Uncharacterized protein</fullName>
    </submittedName>
</protein>
<gene>
    <name evidence="1" type="primary">ORF60152</name>
</gene>
<accession>A0A0B6ZDU5</accession>
<sequence>MTYMVTVAVVVSDSQLMLRKVQNDMLQHDWMSSIEVFKLPEAYVDLMSWA</sequence>
<proteinExistence type="predicted"/>
<name>A0A0B6ZDU5_9EUPU</name>
<evidence type="ECO:0000313" key="1">
    <source>
        <dbReference type="EMBL" id="CEK66784.1"/>
    </source>
</evidence>
<feature type="non-terminal residue" evidence="1">
    <location>
        <position position="50"/>
    </location>
</feature>